<evidence type="ECO:0000259" key="8">
    <source>
        <dbReference type="PROSITE" id="PS51096"/>
    </source>
</evidence>
<keyword evidence="2" id="KW-0813">Transport</keyword>
<evidence type="ECO:0000256" key="7">
    <source>
        <dbReference type="ARBA" id="ARBA00022777"/>
    </source>
</evidence>
<evidence type="ECO:0000256" key="1">
    <source>
        <dbReference type="ARBA" id="ARBA00004496"/>
    </source>
</evidence>
<organism evidence="9 10">
    <name type="scientific">Paratissierella segnis</name>
    <dbReference type="NCBI Taxonomy" id="2763679"/>
    <lineage>
        <taxon>Bacteria</taxon>
        <taxon>Bacillati</taxon>
        <taxon>Bacillota</taxon>
        <taxon>Tissierellia</taxon>
        <taxon>Tissierellales</taxon>
        <taxon>Tissierellaceae</taxon>
        <taxon>Paratissierella</taxon>
    </lineage>
</organism>
<dbReference type="AlphaFoldDB" id="A0A926EWB6"/>
<dbReference type="InterPro" id="IPR033887">
    <property type="entry name" value="PTS_IIA_man"/>
</dbReference>
<dbReference type="CDD" id="cd00006">
    <property type="entry name" value="PTS_IIA_man"/>
    <property type="match status" value="1"/>
</dbReference>
<gene>
    <name evidence="9" type="ORF">H8707_04125</name>
</gene>
<keyword evidence="10" id="KW-1185">Reference proteome</keyword>
<dbReference type="Pfam" id="PF03610">
    <property type="entry name" value="EIIA-man"/>
    <property type="match status" value="1"/>
</dbReference>
<evidence type="ECO:0000256" key="2">
    <source>
        <dbReference type="ARBA" id="ARBA00022448"/>
    </source>
</evidence>
<dbReference type="GO" id="GO:0009401">
    <property type="term" value="P:phosphoenolpyruvate-dependent sugar phosphotransferase system"/>
    <property type="evidence" value="ECO:0007669"/>
    <property type="project" value="UniProtKB-KW"/>
</dbReference>
<evidence type="ECO:0000313" key="10">
    <source>
        <dbReference type="Proteomes" id="UP000601171"/>
    </source>
</evidence>
<dbReference type="PANTHER" id="PTHR33799:SF1">
    <property type="entry name" value="PTS SYSTEM MANNOSE-SPECIFIC EIIAB COMPONENT-RELATED"/>
    <property type="match status" value="1"/>
</dbReference>
<keyword evidence="4 9" id="KW-0762">Sugar transport</keyword>
<evidence type="ECO:0000256" key="5">
    <source>
        <dbReference type="ARBA" id="ARBA00022679"/>
    </source>
</evidence>
<comment type="subcellular location">
    <subcellularLocation>
        <location evidence="1">Cytoplasm</location>
    </subcellularLocation>
</comment>
<evidence type="ECO:0000256" key="6">
    <source>
        <dbReference type="ARBA" id="ARBA00022683"/>
    </source>
</evidence>
<keyword evidence="6" id="KW-0598">Phosphotransferase system</keyword>
<dbReference type="InterPro" id="IPR036662">
    <property type="entry name" value="PTS_EIIA_man-typ_sf"/>
</dbReference>
<keyword evidence="7" id="KW-0418">Kinase</keyword>
<dbReference type="PANTHER" id="PTHR33799">
    <property type="entry name" value="PTS PERMEASE-RELATED-RELATED"/>
    <property type="match status" value="1"/>
</dbReference>
<dbReference type="Proteomes" id="UP000601171">
    <property type="component" value="Unassembled WGS sequence"/>
</dbReference>
<sequence>MNKIFIICGHGQYGTALQSTIELLLGKNKDLHYIDFLEDDNDVSLREKMFQTIEQNSNSQILFICDIMGGTPFKLAAEIANDNEDIEVVAGCNVMSIIEGSFKKDVLTLEDLAKFIVESSKKSTIKFEKVVEKVAEQDKVGDGI</sequence>
<keyword evidence="3" id="KW-0963">Cytoplasm</keyword>
<dbReference type="EMBL" id="JACRTG010000011">
    <property type="protein sequence ID" value="MBC8587425.1"/>
    <property type="molecule type" value="Genomic_DNA"/>
</dbReference>
<feature type="domain" description="PTS EIIA type-4" evidence="8">
    <location>
        <begin position="2"/>
        <end position="124"/>
    </location>
</feature>
<reference evidence="9" key="1">
    <citation type="submission" date="2020-08" db="EMBL/GenBank/DDBJ databases">
        <title>Genome public.</title>
        <authorList>
            <person name="Liu C."/>
            <person name="Sun Q."/>
        </authorList>
    </citation>
    <scope>NUCLEOTIDE SEQUENCE</scope>
    <source>
        <strain evidence="9">BX21</strain>
    </source>
</reference>
<dbReference type="RefSeq" id="WP_262428885.1">
    <property type="nucleotide sequence ID" value="NZ_JACRTG010000011.1"/>
</dbReference>
<evidence type="ECO:0000256" key="3">
    <source>
        <dbReference type="ARBA" id="ARBA00022490"/>
    </source>
</evidence>
<protein>
    <submittedName>
        <fullName evidence="9">PTS sugar transporter subunit IIA</fullName>
    </submittedName>
</protein>
<dbReference type="GO" id="GO:0016020">
    <property type="term" value="C:membrane"/>
    <property type="evidence" value="ECO:0007669"/>
    <property type="project" value="InterPro"/>
</dbReference>
<evidence type="ECO:0000313" key="9">
    <source>
        <dbReference type="EMBL" id="MBC8587425.1"/>
    </source>
</evidence>
<comment type="caution">
    <text evidence="9">The sequence shown here is derived from an EMBL/GenBank/DDBJ whole genome shotgun (WGS) entry which is preliminary data.</text>
</comment>
<name>A0A926EWB6_9FIRM</name>
<evidence type="ECO:0000256" key="4">
    <source>
        <dbReference type="ARBA" id="ARBA00022597"/>
    </source>
</evidence>
<keyword evidence="5" id="KW-0808">Transferase</keyword>
<accession>A0A926EWB6</accession>
<proteinExistence type="predicted"/>
<dbReference type="SUPFAM" id="SSF53062">
    <property type="entry name" value="PTS system fructose IIA component-like"/>
    <property type="match status" value="1"/>
</dbReference>
<dbReference type="PROSITE" id="PS51096">
    <property type="entry name" value="PTS_EIIA_TYPE_4"/>
    <property type="match status" value="1"/>
</dbReference>
<dbReference type="InterPro" id="IPR004701">
    <property type="entry name" value="PTS_EIIA_man-typ"/>
</dbReference>
<dbReference type="InterPro" id="IPR051471">
    <property type="entry name" value="Bacterial_PTS_sugar_comp"/>
</dbReference>
<dbReference type="Gene3D" id="3.40.50.510">
    <property type="entry name" value="Phosphotransferase system, mannose-type IIA component"/>
    <property type="match status" value="1"/>
</dbReference>
<dbReference type="GO" id="GO:0016301">
    <property type="term" value="F:kinase activity"/>
    <property type="evidence" value="ECO:0007669"/>
    <property type="project" value="UniProtKB-KW"/>
</dbReference>
<dbReference type="GO" id="GO:0005737">
    <property type="term" value="C:cytoplasm"/>
    <property type="evidence" value="ECO:0007669"/>
    <property type="project" value="UniProtKB-SubCell"/>
</dbReference>